<accession>A0A953M3R5</accession>
<sequence length="127" mass="13479">MSAWHKGVDLEGIEKAASKAKPESKETPTIAADERLKAIIMKHLIDIAKHAADGNWSNATEKSFELTIKLMVGLSAGSADPKQAALEGAAIFSSALLSNTDKYVEELQKVKNFKAASANTGANTVKP</sequence>
<reference evidence="1" key="1">
    <citation type="journal article" date="2021" name="bioRxiv">
        <title>Unraveling nitrogen, sulfur and carbon metabolic pathways and microbial community transcriptional responses to substrate deprivation and toxicity stresses in a bioreactor mimicking anoxic brackish coastal sediment conditions.</title>
        <authorList>
            <person name="Martins P.D."/>
            <person name="Echeveste M.J."/>
            <person name="Arshad A."/>
            <person name="Kurth J."/>
            <person name="Ouboter H."/>
            <person name="Jetten M.S.M."/>
            <person name="Welte C.U."/>
        </authorList>
    </citation>
    <scope>NUCLEOTIDE SEQUENCE</scope>
    <source>
        <strain evidence="1">MAG_39</strain>
    </source>
</reference>
<comment type="caution">
    <text evidence="1">The sequence shown here is derived from an EMBL/GenBank/DDBJ whole genome shotgun (WGS) entry which is preliminary data.</text>
</comment>
<evidence type="ECO:0000313" key="2">
    <source>
        <dbReference type="Proteomes" id="UP000705867"/>
    </source>
</evidence>
<gene>
    <name evidence="1" type="ORF">K8I29_19630</name>
</gene>
<reference evidence="1" key="2">
    <citation type="submission" date="2021-08" db="EMBL/GenBank/DDBJ databases">
        <authorList>
            <person name="Dalcin Martins P."/>
        </authorList>
    </citation>
    <scope>NUCLEOTIDE SEQUENCE</scope>
    <source>
        <strain evidence="1">MAG_39</strain>
    </source>
</reference>
<proteinExistence type="predicted"/>
<name>A0A953M3R5_9BACT</name>
<dbReference type="AlphaFoldDB" id="A0A953M3R5"/>
<dbReference type="EMBL" id="JAIOIV010000151">
    <property type="protein sequence ID" value="MBZ0158415.1"/>
    <property type="molecule type" value="Genomic_DNA"/>
</dbReference>
<dbReference type="Proteomes" id="UP000705867">
    <property type="component" value="Unassembled WGS sequence"/>
</dbReference>
<protein>
    <submittedName>
        <fullName evidence="1">Uncharacterized protein</fullName>
    </submittedName>
</protein>
<evidence type="ECO:0000313" key="1">
    <source>
        <dbReference type="EMBL" id="MBZ0158415.1"/>
    </source>
</evidence>
<organism evidence="1 2">
    <name type="scientific">Candidatus Nitrobium versatile</name>
    <dbReference type="NCBI Taxonomy" id="2884831"/>
    <lineage>
        <taxon>Bacteria</taxon>
        <taxon>Pseudomonadati</taxon>
        <taxon>Nitrospirota</taxon>
        <taxon>Nitrospiria</taxon>
        <taxon>Nitrospirales</taxon>
        <taxon>Nitrospiraceae</taxon>
        <taxon>Candidatus Nitrobium</taxon>
    </lineage>
</organism>